<evidence type="ECO:0000256" key="3">
    <source>
        <dbReference type="ARBA" id="ARBA00023024"/>
    </source>
</evidence>
<comment type="caution">
    <text evidence="12">The sequence shown here is derived from an EMBL/GenBank/DDBJ whole genome shotgun (WGS) entry which is preliminary data.</text>
</comment>
<comment type="catalytic activity">
    <reaction evidence="1">
        <text>Random endo-hydrolysis of N-acetyl-beta-D-glucosaminide (1-&gt;4)-beta-linkages in chitin and chitodextrins.</text>
        <dbReference type="EC" id="3.2.1.14"/>
    </reaction>
</comment>
<evidence type="ECO:0000256" key="5">
    <source>
        <dbReference type="ARBA" id="ARBA00023295"/>
    </source>
</evidence>
<dbReference type="GO" id="GO:0006032">
    <property type="term" value="P:chitin catabolic process"/>
    <property type="evidence" value="ECO:0007669"/>
    <property type="project" value="UniProtKB-KW"/>
</dbReference>
<dbReference type="GO" id="GO:0000272">
    <property type="term" value="P:polysaccharide catabolic process"/>
    <property type="evidence" value="ECO:0007669"/>
    <property type="project" value="UniProtKB-KW"/>
</dbReference>
<feature type="compositionally biased region" description="Low complexity" evidence="9">
    <location>
        <begin position="198"/>
        <end position="210"/>
    </location>
</feature>
<sequence length="464" mass="50174">MLSSTILTLVTLSLVAAGPHAFHNHGSSVRTVHHRRHHARNAHGLTTIDKRASCDTRDISDSCTYGAWQCQGTELQRCYNDKWNTVQDCTGADVMCSADESAIGCIWTWSLSDSNSTSGTTEPPDNSSDPSISSSVTSALPSITSNPNKEFFPTNSTNNDTVIIPSDDGSNHTSSSVSSRAPHGKGLHSTSFSSSVCTPTHTSAAPSSTSGQPTKPSNSTNNGGGNVNFDGPRFVVYADNWLNTMPDVSALNGYNTFVLAFWLSDRGASDDAEAWEQFEEDYREKILAEYHANGIALMVSAFGSTDTPTTSGHDPKTIAQDLAAWVKKYKLDGVDIDYEDFDAFNAGKSEAWLIELQTELRALLPQGQYIISHAPVAPWFTDGNVYKNGGYTKVNAEVGNSIDWYNIQFYNQGANMYTTCDGLINKSGSAWPHTSVFELNKYANVALNKILIGKPMTKDAAANG</sequence>
<dbReference type="OrthoDB" id="3012298at2759"/>
<evidence type="ECO:0000259" key="11">
    <source>
        <dbReference type="PROSITE" id="PS51910"/>
    </source>
</evidence>
<dbReference type="InParanoid" id="A0A4Q1BG36"/>
<dbReference type="PROSITE" id="PS01095">
    <property type="entry name" value="GH18_1"/>
    <property type="match status" value="1"/>
</dbReference>
<keyword evidence="10" id="KW-0732">Signal</keyword>
<dbReference type="Pfam" id="PF00704">
    <property type="entry name" value="Glyco_hydro_18"/>
    <property type="match status" value="1"/>
</dbReference>
<dbReference type="InterPro" id="IPR001579">
    <property type="entry name" value="Glyco_hydro_18_chit_AS"/>
</dbReference>
<feature type="signal peptide" evidence="10">
    <location>
        <begin position="1"/>
        <end position="17"/>
    </location>
</feature>
<name>A0A4Q1BG36_TREME</name>
<feature type="region of interest" description="Disordered" evidence="9">
    <location>
        <begin position="116"/>
        <end position="226"/>
    </location>
</feature>
<dbReference type="SUPFAM" id="SSF51445">
    <property type="entry name" value="(Trans)glycosidases"/>
    <property type="match status" value="1"/>
</dbReference>
<dbReference type="Proteomes" id="UP000289152">
    <property type="component" value="Unassembled WGS sequence"/>
</dbReference>
<comment type="similarity">
    <text evidence="8">Belongs to the glycosyl hydrolase 18 family.</text>
</comment>
<evidence type="ECO:0000256" key="6">
    <source>
        <dbReference type="ARBA" id="ARBA00023326"/>
    </source>
</evidence>
<dbReference type="InterPro" id="IPR001223">
    <property type="entry name" value="Glyco_hydro18_cat"/>
</dbReference>
<feature type="compositionally biased region" description="Polar residues" evidence="9">
    <location>
        <begin position="139"/>
        <end position="161"/>
    </location>
</feature>
<evidence type="ECO:0000313" key="13">
    <source>
        <dbReference type="Proteomes" id="UP000289152"/>
    </source>
</evidence>
<gene>
    <name evidence="12" type="ORF">M231_06665</name>
</gene>
<dbReference type="CDD" id="cd00598">
    <property type="entry name" value="GH18_chitinase-like"/>
    <property type="match status" value="1"/>
</dbReference>
<dbReference type="GO" id="GO:0008843">
    <property type="term" value="F:endochitinase activity"/>
    <property type="evidence" value="ECO:0007669"/>
    <property type="project" value="UniProtKB-EC"/>
</dbReference>
<protein>
    <recommendedName>
        <fullName evidence="11">GH18 domain-containing protein</fullName>
    </recommendedName>
</protein>
<dbReference type="EMBL" id="SDIL01000110">
    <property type="protein sequence ID" value="RXK36071.1"/>
    <property type="molecule type" value="Genomic_DNA"/>
</dbReference>
<dbReference type="PROSITE" id="PS51910">
    <property type="entry name" value="GH18_2"/>
    <property type="match status" value="1"/>
</dbReference>
<keyword evidence="2 7" id="KW-0378">Hydrolase</keyword>
<keyword evidence="4" id="KW-0119">Carbohydrate metabolism</keyword>
<keyword evidence="13" id="KW-1185">Reference proteome</keyword>
<organism evidence="12 13">
    <name type="scientific">Tremella mesenterica</name>
    <name type="common">Jelly fungus</name>
    <dbReference type="NCBI Taxonomy" id="5217"/>
    <lineage>
        <taxon>Eukaryota</taxon>
        <taxon>Fungi</taxon>
        <taxon>Dikarya</taxon>
        <taxon>Basidiomycota</taxon>
        <taxon>Agaricomycotina</taxon>
        <taxon>Tremellomycetes</taxon>
        <taxon>Tremellales</taxon>
        <taxon>Tremellaceae</taxon>
        <taxon>Tremella</taxon>
    </lineage>
</organism>
<feature type="chain" id="PRO_5020359042" description="GH18 domain-containing protein" evidence="10">
    <location>
        <begin position="18"/>
        <end position="464"/>
    </location>
</feature>
<feature type="compositionally biased region" description="Low complexity" evidence="9">
    <location>
        <begin position="127"/>
        <end position="138"/>
    </location>
</feature>
<dbReference type="VEuPathDB" id="FungiDB:TREMEDRAFT_73387"/>
<feature type="compositionally biased region" description="Polar residues" evidence="9">
    <location>
        <begin position="188"/>
        <end position="197"/>
    </location>
</feature>
<feature type="compositionally biased region" description="Polar residues" evidence="9">
    <location>
        <begin position="211"/>
        <end position="220"/>
    </location>
</feature>
<dbReference type="AlphaFoldDB" id="A0A4Q1BG36"/>
<evidence type="ECO:0000256" key="8">
    <source>
        <dbReference type="RuleBase" id="RU004453"/>
    </source>
</evidence>
<accession>A0A4Q1BG36</accession>
<feature type="domain" description="GH18" evidence="11">
    <location>
        <begin position="232"/>
        <end position="464"/>
    </location>
</feature>
<dbReference type="Gene3D" id="3.20.20.80">
    <property type="entry name" value="Glycosidases"/>
    <property type="match status" value="1"/>
</dbReference>
<feature type="compositionally biased region" description="Polar residues" evidence="9">
    <location>
        <begin position="116"/>
        <end position="126"/>
    </location>
</feature>
<proteinExistence type="inferred from homology"/>
<keyword evidence="5 7" id="KW-0326">Glycosidase</keyword>
<keyword evidence="3" id="KW-0146">Chitin degradation</keyword>
<evidence type="ECO:0000256" key="10">
    <source>
        <dbReference type="SAM" id="SignalP"/>
    </source>
</evidence>
<evidence type="ECO:0000256" key="4">
    <source>
        <dbReference type="ARBA" id="ARBA00023277"/>
    </source>
</evidence>
<evidence type="ECO:0000313" key="12">
    <source>
        <dbReference type="EMBL" id="RXK36071.1"/>
    </source>
</evidence>
<evidence type="ECO:0000256" key="9">
    <source>
        <dbReference type="SAM" id="MobiDB-lite"/>
    </source>
</evidence>
<evidence type="ECO:0000256" key="2">
    <source>
        <dbReference type="ARBA" id="ARBA00022801"/>
    </source>
</evidence>
<dbReference type="InterPro" id="IPR017853">
    <property type="entry name" value="GH"/>
</dbReference>
<evidence type="ECO:0000256" key="7">
    <source>
        <dbReference type="RuleBase" id="RU000489"/>
    </source>
</evidence>
<reference evidence="12 13" key="1">
    <citation type="submission" date="2016-06" db="EMBL/GenBank/DDBJ databases">
        <title>Evolution of pathogenesis and genome organization in the Tremellales.</title>
        <authorList>
            <person name="Cuomo C."/>
            <person name="Litvintseva A."/>
            <person name="Heitman J."/>
            <person name="Chen Y."/>
            <person name="Sun S."/>
            <person name="Springer D."/>
            <person name="Dromer F."/>
            <person name="Young S."/>
            <person name="Zeng Q."/>
            <person name="Chapman S."/>
            <person name="Gujja S."/>
            <person name="Saif S."/>
            <person name="Birren B."/>
        </authorList>
    </citation>
    <scope>NUCLEOTIDE SEQUENCE [LARGE SCALE GENOMIC DNA]</scope>
    <source>
        <strain evidence="12 13">ATCC 28783</strain>
    </source>
</reference>
<evidence type="ECO:0000256" key="1">
    <source>
        <dbReference type="ARBA" id="ARBA00000822"/>
    </source>
</evidence>
<keyword evidence="6" id="KW-0624">Polysaccharide degradation</keyword>